<reference evidence="3" key="4">
    <citation type="journal article" date="2022" name="Res Sq">
        <title>Comparative Genomics Reveals Insights into the Divergent Evolution of Astigmatic Mites and Household Pest Adaptations.</title>
        <authorList>
            <person name="Xiong Q."/>
            <person name="Wan A.T.-Y."/>
            <person name="Liu X.-Y."/>
            <person name="Fung C.S.-H."/>
            <person name="Xiao X."/>
            <person name="Malainual N."/>
            <person name="Hou J."/>
            <person name="Wang L."/>
            <person name="Wang M."/>
            <person name="Yang K."/>
            <person name="Cui Y."/>
            <person name="Leung E."/>
            <person name="Nong W."/>
            <person name="Shin S.-K."/>
            <person name="Au S."/>
            <person name="Jeong K.Y."/>
            <person name="Chew F.T."/>
            <person name="Hui J."/>
            <person name="Leung T.F."/>
            <person name="Tungtrongchitr A."/>
            <person name="Zhong N."/>
            <person name="Liu Z."/>
            <person name="Tsui S."/>
        </authorList>
    </citation>
    <scope>NUCLEOTIDE SEQUENCE</scope>
    <source>
        <strain evidence="3">Derf</strain>
        <tissue evidence="3">Whole organism</tissue>
    </source>
</reference>
<reference evidence="2" key="3">
    <citation type="journal article" date="2021" name="World Allergy Organ. J.">
        <title>Chromosome-level assembly of Dermatophagoides farinae genome and transcriptome reveals two novel allergens Der f 37 and Der f 39.</title>
        <authorList>
            <person name="Chen J."/>
            <person name="Cai Z."/>
            <person name="Fan D."/>
            <person name="Hu J."/>
            <person name="Hou Y."/>
            <person name="He Y."/>
            <person name="Zhang Z."/>
            <person name="Zhao Z."/>
            <person name="Gao P."/>
            <person name="Hu W."/>
            <person name="Sun J."/>
            <person name="Li J."/>
            <person name="Ji K."/>
        </authorList>
    </citation>
    <scope>NUCLEOTIDE SEQUENCE</scope>
    <source>
        <strain evidence="2">JKM2019</strain>
    </source>
</reference>
<comment type="caution">
    <text evidence="3">The sequence shown here is derived from an EMBL/GenBank/DDBJ whole genome shotgun (WGS) entry which is preliminary data.</text>
</comment>
<organism evidence="3 4">
    <name type="scientific">Dermatophagoides farinae</name>
    <name type="common">American house dust mite</name>
    <dbReference type="NCBI Taxonomy" id="6954"/>
    <lineage>
        <taxon>Eukaryota</taxon>
        <taxon>Metazoa</taxon>
        <taxon>Ecdysozoa</taxon>
        <taxon>Arthropoda</taxon>
        <taxon>Chelicerata</taxon>
        <taxon>Arachnida</taxon>
        <taxon>Acari</taxon>
        <taxon>Acariformes</taxon>
        <taxon>Sarcoptiformes</taxon>
        <taxon>Astigmata</taxon>
        <taxon>Psoroptidia</taxon>
        <taxon>Analgoidea</taxon>
        <taxon>Pyroglyphidae</taxon>
        <taxon>Dermatophagoidinae</taxon>
        <taxon>Dermatophagoides</taxon>
    </lineage>
</organism>
<reference evidence="3" key="1">
    <citation type="submission" date="2013-05" db="EMBL/GenBank/DDBJ databases">
        <authorList>
            <person name="Yim A.K.Y."/>
            <person name="Chan T.F."/>
            <person name="Ji K.M."/>
            <person name="Liu X.Y."/>
            <person name="Zhou J.W."/>
            <person name="Li R.Q."/>
            <person name="Yang K.Y."/>
            <person name="Li J."/>
            <person name="Li M."/>
            <person name="Law P.T.W."/>
            <person name="Wu Y.L."/>
            <person name="Cai Z.L."/>
            <person name="Qin H."/>
            <person name="Bao Y."/>
            <person name="Leung R.K.K."/>
            <person name="Ng P.K.S."/>
            <person name="Zou J."/>
            <person name="Zhong X.J."/>
            <person name="Ran P.X."/>
            <person name="Zhong N.S."/>
            <person name="Liu Z.G."/>
            <person name="Tsui S.K.W."/>
        </authorList>
    </citation>
    <scope>NUCLEOTIDE SEQUENCE</scope>
    <source>
        <strain evidence="3">Derf</strain>
        <tissue evidence="3">Whole organism</tissue>
    </source>
</reference>
<dbReference type="AlphaFoldDB" id="A0A922IC71"/>
<evidence type="ECO:0000313" key="4">
    <source>
        <dbReference type="Proteomes" id="UP000790347"/>
    </source>
</evidence>
<evidence type="ECO:0000313" key="3">
    <source>
        <dbReference type="EMBL" id="KAH9528133.1"/>
    </source>
</evidence>
<sequence length="100" mass="11091">MKGFVVVILALTMALVTMSHAQSEMPSMPECPDSESIFTWISDTAKFAAKYGAAAVEYINCMRKSADISCVTEWIKFLLGFGERPICYPHSHAKCVFYLG</sequence>
<reference evidence="2" key="2">
    <citation type="submission" date="2020-06" db="EMBL/GenBank/DDBJ databases">
        <authorList>
            <person name="Ji K."/>
            <person name="Li J."/>
        </authorList>
    </citation>
    <scope>NUCLEOTIDE SEQUENCE</scope>
    <source>
        <strain evidence="2">JKM2019</strain>
        <tissue evidence="2">Whole body</tissue>
    </source>
</reference>
<dbReference type="EMBL" id="ASGP02000001">
    <property type="protein sequence ID" value="KAH9528133.1"/>
    <property type="molecule type" value="Genomic_DNA"/>
</dbReference>
<protein>
    <submittedName>
        <fullName evidence="3">Uncharacterized protein</fullName>
    </submittedName>
</protein>
<dbReference type="Proteomes" id="UP000828236">
    <property type="component" value="Unassembled WGS sequence"/>
</dbReference>
<feature type="signal peptide" evidence="1">
    <location>
        <begin position="1"/>
        <end position="21"/>
    </location>
</feature>
<dbReference type="EMBL" id="SDOV01000009">
    <property type="protein sequence ID" value="KAH7636806.1"/>
    <property type="molecule type" value="Genomic_DNA"/>
</dbReference>
<dbReference type="Proteomes" id="UP000790347">
    <property type="component" value="Unassembled WGS sequence"/>
</dbReference>
<feature type="chain" id="PRO_5038276963" evidence="1">
    <location>
        <begin position="22"/>
        <end position="100"/>
    </location>
</feature>
<evidence type="ECO:0000313" key="2">
    <source>
        <dbReference type="EMBL" id="KAH7636806.1"/>
    </source>
</evidence>
<proteinExistence type="predicted"/>
<gene>
    <name evidence="3" type="ORF">DERF_002103</name>
    <name evidence="2" type="ORF">HUG17_7012</name>
</gene>
<accession>A0A922IC71</accession>
<evidence type="ECO:0000256" key="1">
    <source>
        <dbReference type="SAM" id="SignalP"/>
    </source>
</evidence>
<keyword evidence="1" id="KW-0732">Signal</keyword>
<keyword evidence="4" id="KW-1185">Reference proteome</keyword>
<name>A0A922IC71_DERFA</name>